<gene>
    <name evidence="3" type="ORF">FC34_GL001285</name>
</gene>
<organism evidence="3 4">
    <name type="scientific">Lacticaseibacillus brantae DSM 23927</name>
    <dbReference type="NCBI Taxonomy" id="1423727"/>
    <lineage>
        <taxon>Bacteria</taxon>
        <taxon>Bacillati</taxon>
        <taxon>Bacillota</taxon>
        <taxon>Bacilli</taxon>
        <taxon>Lactobacillales</taxon>
        <taxon>Lactobacillaceae</taxon>
        <taxon>Lacticaseibacillus</taxon>
    </lineage>
</organism>
<dbReference type="OrthoDB" id="2135943at2"/>
<keyword evidence="1" id="KW-0472">Membrane</keyword>
<dbReference type="Gene3D" id="2.40.128.690">
    <property type="entry name" value="YycH protein, domain 3-like"/>
    <property type="match status" value="1"/>
</dbReference>
<dbReference type="Pfam" id="PF09648">
    <property type="entry name" value="YycI"/>
    <property type="match status" value="1"/>
</dbReference>
<dbReference type="STRING" id="1423727.FC34_GL001285"/>
<dbReference type="PATRIC" id="fig|1423727.3.peg.1305"/>
<dbReference type="InterPro" id="IPR018604">
    <property type="entry name" value="YycI-like"/>
</dbReference>
<sequence>MDFRRIEWIFLVVFIALDIFLGYSIYQSQQAEPVSTAPDVEIMQEIKRDQISLPKLSSKTPKGAFLAAQPNTDLYQQAKTLTGQRVTFDDTRTKLSSTLVSPLAVKKSPQDTLADWMKTTNNVLFGDQYVYAPELSSKDIVAFAQKINAGRVYDDRAVIYFKLDNNRLVSYTQTYITKPEQLRNLVNLVSNEDAVSTLYRDNEIPNNSRVLWTRLAYTWLLDAKGSTVYVPAWYVGIENKTSKNVTIKRVNAMTDAVIKTRTDS</sequence>
<comment type="caution">
    <text evidence="3">The sequence shown here is derived from an EMBL/GenBank/DDBJ whole genome shotgun (WGS) entry which is preliminary data.</text>
</comment>
<reference evidence="3 4" key="1">
    <citation type="journal article" date="2015" name="Genome Announc.">
        <title>Expanding the biotechnology potential of lactobacilli through comparative genomics of 213 strains and associated genera.</title>
        <authorList>
            <person name="Sun Z."/>
            <person name="Harris H.M."/>
            <person name="McCann A."/>
            <person name="Guo C."/>
            <person name="Argimon S."/>
            <person name="Zhang W."/>
            <person name="Yang X."/>
            <person name="Jeffery I.B."/>
            <person name="Cooney J.C."/>
            <person name="Kagawa T.F."/>
            <person name="Liu W."/>
            <person name="Song Y."/>
            <person name="Salvetti E."/>
            <person name="Wrobel A."/>
            <person name="Rasinkangas P."/>
            <person name="Parkhill J."/>
            <person name="Rea M.C."/>
            <person name="O'Sullivan O."/>
            <person name="Ritari J."/>
            <person name="Douillard F.P."/>
            <person name="Paul Ross R."/>
            <person name="Yang R."/>
            <person name="Briner A.E."/>
            <person name="Felis G.E."/>
            <person name="de Vos W.M."/>
            <person name="Barrangou R."/>
            <person name="Klaenhammer T.R."/>
            <person name="Caufield P.W."/>
            <person name="Cui Y."/>
            <person name="Zhang H."/>
            <person name="O'Toole P.W."/>
        </authorList>
    </citation>
    <scope>NUCLEOTIDE SEQUENCE [LARGE SCALE GENOMIC DNA]</scope>
    <source>
        <strain evidence="3 4">DSM 23927</strain>
    </source>
</reference>
<keyword evidence="4" id="KW-1185">Reference proteome</keyword>
<evidence type="ECO:0000256" key="1">
    <source>
        <dbReference type="SAM" id="Phobius"/>
    </source>
</evidence>
<evidence type="ECO:0000259" key="2">
    <source>
        <dbReference type="Pfam" id="PF09648"/>
    </source>
</evidence>
<name>A0A0R2B7Z8_9LACO</name>
<dbReference type="EMBL" id="AYZQ01000003">
    <property type="protein sequence ID" value="KRM71628.1"/>
    <property type="molecule type" value="Genomic_DNA"/>
</dbReference>
<keyword evidence="1" id="KW-0812">Transmembrane</keyword>
<dbReference type="Proteomes" id="UP000051672">
    <property type="component" value="Unassembled WGS sequence"/>
</dbReference>
<dbReference type="GO" id="GO:0016020">
    <property type="term" value="C:membrane"/>
    <property type="evidence" value="ECO:0007669"/>
    <property type="project" value="InterPro"/>
</dbReference>
<evidence type="ECO:0000313" key="4">
    <source>
        <dbReference type="Proteomes" id="UP000051672"/>
    </source>
</evidence>
<evidence type="ECO:0000313" key="3">
    <source>
        <dbReference type="EMBL" id="KRM71628.1"/>
    </source>
</evidence>
<dbReference type="AlphaFoldDB" id="A0A0R2B7Z8"/>
<protein>
    <recommendedName>
        <fullName evidence="2">Regulatory protein YycH-like domain-containing protein</fullName>
    </recommendedName>
</protein>
<proteinExistence type="predicted"/>
<feature type="domain" description="Regulatory protein YycH-like" evidence="2">
    <location>
        <begin position="39"/>
        <end position="253"/>
    </location>
</feature>
<feature type="transmembrane region" description="Helical" evidence="1">
    <location>
        <begin position="7"/>
        <end position="26"/>
    </location>
</feature>
<accession>A0A0R2B7Z8</accession>
<keyword evidence="1" id="KW-1133">Transmembrane helix</keyword>
<dbReference type="RefSeq" id="WP_057894580.1">
    <property type="nucleotide sequence ID" value="NZ_AYZQ01000003.1"/>
</dbReference>